<feature type="repeat" description="WD" evidence="3">
    <location>
        <begin position="16"/>
        <end position="58"/>
    </location>
</feature>
<dbReference type="Gene3D" id="2.130.10.10">
    <property type="entry name" value="YVTN repeat-like/Quinoprotein amine dehydrogenase"/>
    <property type="match status" value="1"/>
</dbReference>
<reference evidence="5" key="2">
    <citation type="journal article" date="2024" name="Plant">
        <title>Genomic evolution and insights into agronomic trait innovations of Sesamum species.</title>
        <authorList>
            <person name="Miao H."/>
            <person name="Wang L."/>
            <person name="Qu L."/>
            <person name="Liu H."/>
            <person name="Sun Y."/>
            <person name="Le M."/>
            <person name="Wang Q."/>
            <person name="Wei S."/>
            <person name="Zheng Y."/>
            <person name="Lin W."/>
            <person name="Duan Y."/>
            <person name="Cao H."/>
            <person name="Xiong S."/>
            <person name="Wang X."/>
            <person name="Wei L."/>
            <person name="Li C."/>
            <person name="Ma Q."/>
            <person name="Ju M."/>
            <person name="Zhao R."/>
            <person name="Li G."/>
            <person name="Mu C."/>
            <person name="Tian Q."/>
            <person name="Mei H."/>
            <person name="Zhang T."/>
            <person name="Gao T."/>
            <person name="Zhang H."/>
        </authorList>
    </citation>
    <scope>NUCLEOTIDE SEQUENCE</scope>
    <source>
        <strain evidence="5">KEN8</strain>
    </source>
</reference>
<keyword evidence="2" id="KW-0677">Repeat</keyword>
<evidence type="ECO:0000256" key="4">
    <source>
        <dbReference type="SAM" id="MobiDB-lite"/>
    </source>
</evidence>
<reference evidence="5" key="1">
    <citation type="submission" date="2020-06" db="EMBL/GenBank/DDBJ databases">
        <authorList>
            <person name="Li T."/>
            <person name="Hu X."/>
            <person name="Zhang T."/>
            <person name="Song X."/>
            <person name="Zhang H."/>
            <person name="Dai N."/>
            <person name="Sheng W."/>
            <person name="Hou X."/>
            <person name="Wei L."/>
        </authorList>
    </citation>
    <scope>NUCLEOTIDE SEQUENCE</scope>
    <source>
        <strain evidence="5">KEN8</strain>
        <tissue evidence="5">Leaf</tissue>
    </source>
</reference>
<dbReference type="InterPro" id="IPR050459">
    <property type="entry name" value="WD_repeat_RBAP46/RBAP48/MSI1"/>
</dbReference>
<gene>
    <name evidence="5" type="ORF">Scaly_2970500</name>
</gene>
<keyword evidence="1 3" id="KW-0853">WD repeat</keyword>
<dbReference type="InterPro" id="IPR015943">
    <property type="entry name" value="WD40/YVTN_repeat-like_dom_sf"/>
</dbReference>
<dbReference type="PANTHER" id="PTHR22850">
    <property type="entry name" value="WD40 REPEAT FAMILY"/>
    <property type="match status" value="1"/>
</dbReference>
<dbReference type="AlphaFoldDB" id="A0AAW2KLF3"/>
<evidence type="ECO:0000256" key="3">
    <source>
        <dbReference type="PROSITE-ProRule" id="PRU00221"/>
    </source>
</evidence>
<evidence type="ECO:0000256" key="1">
    <source>
        <dbReference type="ARBA" id="ARBA00022574"/>
    </source>
</evidence>
<feature type="compositionally biased region" description="Basic residues" evidence="4">
    <location>
        <begin position="178"/>
        <end position="187"/>
    </location>
</feature>
<dbReference type="PROSITE" id="PS50082">
    <property type="entry name" value="WD_REPEATS_2"/>
    <property type="match status" value="1"/>
</dbReference>
<dbReference type="EMBL" id="JACGWM010000314">
    <property type="protein sequence ID" value="KAL0307790.1"/>
    <property type="molecule type" value="Genomic_DNA"/>
</dbReference>
<protein>
    <submittedName>
        <fullName evidence="5">WD-40 repeat-containing protein MSI1</fullName>
    </submittedName>
</protein>
<organism evidence="5">
    <name type="scientific">Sesamum calycinum</name>
    <dbReference type="NCBI Taxonomy" id="2727403"/>
    <lineage>
        <taxon>Eukaryota</taxon>
        <taxon>Viridiplantae</taxon>
        <taxon>Streptophyta</taxon>
        <taxon>Embryophyta</taxon>
        <taxon>Tracheophyta</taxon>
        <taxon>Spermatophyta</taxon>
        <taxon>Magnoliopsida</taxon>
        <taxon>eudicotyledons</taxon>
        <taxon>Gunneridae</taxon>
        <taxon>Pentapetalae</taxon>
        <taxon>asterids</taxon>
        <taxon>lamiids</taxon>
        <taxon>Lamiales</taxon>
        <taxon>Pedaliaceae</taxon>
        <taxon>Sesamum</taxon>
    </lineage>
</organism>
<evidence type="ECO:0000256" key="2">
    <source>
        <dbReference type="ARBA" id="ARBA00022737"/>
    </source>
</evidence>
<dbReference type="SUPFAM" id="SSF50960">
    <property type="entry name" value="TolB, C-terminal domain"/>
    <property type="match status" value="1"/>
</dbReference>
<feature type="region of interest" description="Disordered" evidence="4">
    <location>
        <begin position="148"/>
        <end position="194"/>
    </location>
</feature>
<sequence>MREAVPVDSHPWQPQLTIHEGVVEDVAWHLRHEYLFGSVGDDQYLHIWDLRTPSVSKPIQSVVAHQVRFGPGHASFHFVPDLVPQPSQDDWFQSTSYMPSHAEAYSSHVDLDLGLGFNQPYAPEYNISPVPFPSFSAYRDNVESSSAASSSGLHINSGGDDNDRQNEPIQNMGEEIRRPRRQRHRRNCGTGGHF</sequence>
<proteinExistence type="predicted"/>
<comment type="caution">
    <text evidence="5">The sequence shown here is derived from an EMBL/GenBank/DDBJ whole genome shotgun (WGS) entry which is preliminary data.</text>
</comment>
<evidence type="ECO:0000313" key="5">
    <source>
        <dbReference type="EMBL" id="KAL0307790.1"/>
    </source>
</evidence>
<dbReference type="InterPro" id="IPR001680">
    <property type="entry name" value="WD40_rpt"/>
</dbReference>
<accession>A0AAW2KLF3</accession>
<name>A0AAW2KLF3_9LAMI</name>